<dbReference type="Proteomes" id="UP001154312">
    <property type="component" value="Unassembled WGS sequence"/>
</dbReference>
<comment type="caution">
    <text evidence="3">The sequence shown here is derived from an EMBL/GenBank/DDBJ whole genome shotgun (WGS) entry which is preliminary data.</text>
</comment>
<evidence type="ECO:0000259" key="2">
    <source>
        <dbReference type="Pfam" id="PF10400"/>
    </source>
</evidence>
<dbReference type="InterPro" id="IPR005149">
    <property type="entry name" value="Tscrpt_reg_PadR_N"/>
</dbReference>
<accession>A0A9X4JW94</accession>
<dbReference type="Gene3D" id="1.10.10.10">
    <property type="entry name" value="Winged helix-like DNA-binding domain superfamily/Winged helix DNA-binding domain"/>
    <property type="match status" value="1"/>
</dbReference>
<dbReference type="PANTHER" id="PTHR43252:SF4">
    <property type="entry name" value="TRANSCRIPTIONAL REGULATORY PROTEIN"/>
    <property type="match status" value="1"/>
</dbReference>
<dbReference type="InterPro" id="IPR036388">
    <property type="entry name" value="WH-like_DNA-bd_sf"/>
</dbReference>
<protein>
    <submittedName>
        <fullName evidence="3">PadR family transcriptional regulator</fullName>
    </submittedName>
</protein>
<evidence type="ECO:0000259" key="1">
    <source>
        <dbReference type="Pfam" id="PF03551"/>
    </source>
</evidence>
<dbReference type="InterPro" id="IPR018309">
    <property type="entry name" value="Tscrpt_reg_PadR_C"/>
</dbReference>
<dbReference type="Pfam" id="PF03551">
    <property type="entry name" value="PadR"/>
    <property type="match status" value="1"/>
</dbReference>
<dbReference type="Pfam" id="PF10400">
    <property type="entry name" value="Vir_act_alpha_C"/>
    <property type="match status" value="1"/>
</dbReference>
<feature type="domain" description="Transcription regulator PadR N-terminal" evidence="1">
    <location>
        <begin position="7"/>
        <end position="81"/>
    </location>
</feature>
<gene>
    <name evidence="3" type="ORF">L7E55_10625</name>
</gene>
<proteinExistence type="predicted"/>
<evidence type="ECO:0000313" key="4">
    <source>
        <dbReference type="Proteomes" id="UP001154312"/>
    </source>
</evidence>
<dbReference type="Gene3D" id="6.10.140.190">
    <property type="match status" value="1"/>
</dbReference>
<sequence>MSLPYAILGLLTYQPMTGYDLKQYFDHSINYFWSAHQSQIYRELAALEGKGFLDSRVEPQEGRPDRKVYSITAAGETELQKWLKQFPQSLTTPVRDELLVRIFFASRLPLSELKFQLQRYLREKQEQMAAFGAVDGLISEQPEIPGHPDESFYWRLTLKYGIAHAKAAIEWAKECIRDIEKKEGLQETRDHERSRE</sequence>
<reference evidence="3" key="1">
    <citation type="submission" date="2022-02" db="EMBL/GenBank/DDBJ databases">
        <authorList>
            <person name="Leng L."/>
        </authorList>
    </citation>
    <scope>NUCLEOTIDE SEQUENCE</scope>
    <source>
        <strain evidence="3">JI</strain>
    </source>
</reference>
<dbReference type="EMBL" id="JAKOAV010000019">
    <property type="protein sequence ID" value="MDF9408802.1"/>
    <property type="molecule type" value="Genomic_DNA"/>
</dbReference>
<feature type="domain" description="Transcription regulator PadR C-terminal" evidence="2">
    <location>
        <begin position="94"/>
        <end position="179"/>
    </location>
</feature>
<keyword evidence="4" id="KW-1185">Reference proteome</keyword>
<dbReference type="SUPFAM" id="SSF46785">
    <property type="entry name" value="Winged helix' DNA-binding domain"/>
    <property type="match status" value="1"/>
</dbReference>
<dbReference type="RefSeq" id="WP_277444202.1">
    <property type="nucleotide sequence ID" value="NZ_JAKOAV010000019.1"/>
</dbReference>
<dbReference type="PANTHER" id="PTHR43252">
    <property type="entry name" value="TRANSCRIPTIONAL REGULATOR YQJI"/>
    <property type="match status" value="1"/>
</dbReference>
<name>A0A9X4JW94_9FIRM</name>
<evidence type="ECO:0000313" key="3">
    <source>
        <dbReference type="EMBL" id="MDF9408802.1"/>
    </source>
</evidence>
<dbReference type="AlphaFoldDB" id="A0A9X4JW94"/>
<dbReference type="InterPro" id="IPR036390">
    <property type="entry name" value="WH_DNA-bd_sf"/>
</dbReference>
<organism evidence="3 4">
    <name type="scientific">Pelotomaculum isophthalicicum JI</name>
    <dbReference type="NCBI Taxonomy" id="947010"/>
    <lineage>
        <taxon>Bacteria</taxon>
        <taxon>Bacillati</taxon>
        <taxon>Bacillota</taxon>
        <taxon>Clostridia</taxon>
        <taxon>Eubacteriales</taxon>
        <taxon>Desulfotomaculaceae</taxon>
        <taxon>Pelotomaculum</taxon>
    </lineage>
</organism>